<dbReference type="RefSeq" id="WP_155588511.1">
    <property type="nucleotide sequence ID" value="NZ_WNLP01000003.1"/>
</dbReference>
<reference evidence="3 4" key="1">
    <citation type="submission" date="2019-09" db="EMBL/GenBank/DDBJ databases">
        <title>Bifidobacterium canis sp. nov., isolated from the digestive tract of German Shepherd dog puppy.</title>
        <authorList>
            <person name="Bunesova V."/>
        </authorList>
    </citation>
    <scope>NUCLEOTIDE SEQUENCE [LARGE SCALE GENOMIC DNA]</scope>
    <source>
        <strain evidence="3 4">GSD1FS</strain>
    </source>
</reference>
<dbReference type="Gene3D" id="3.40.640.10">
    <property type="entry name" value="Type I PLP-dependent aspartate aminotransferase-like (Major domain)"/>
    <property type="match status" value="1"/>
</dbReference>
<dbReference type="GO" id="GO:0008483">
    <property type="term" value="F:transaminase activity"/>
    <property type="evidence" value="ECO:0007669"/>
    <property type="project" value="UniProtKB-KW"/>
</dbReference>
<name>A0A7K1J504_9BIFI</name>
<comment type="cofactor">
    <cofactor evidence="1">
        <name>pyridoxal 5'-phosphate</name>
        <dbReference type="ChEBI" id="CHEBI:597326"/>
    </cofactor>
</comment>
<dbReference type="CDD" id="cd00609">
    <property type="entry name" value="AAT_like"/>
    <property type="match status" value="1"/>
</dbReference>
<evidence type="ECO:0000259" key="2">
    <source>
        <dbReference type="Pfam" id="PF00155"/>
    </source>
</evidence>
<protein>
    <recommendedName>
        <fullName evidence="1">Aminotransferase</fullName>
        <ecNumber evidence="1">2.6.1.-</ecNumber>
    </recommendedName>
</protein>
<dbReference type="AlphaFoldDB" id="A0A7K1J504"/>
<gene>
    <name evidence="3" type="ORF">GSD1FS_0864</name>
</gene>
<dbReference type="InterPro" id="IPR004839">
    <property type="entry name" value="Aminotransferase_I/II_large"/>
</dbReference>
<keyword evidence="1 3" id="KW-0808">Transferase</keyword>
<proteinExistence type="inferred from homology"/>
<dbReference type="GO" id="GO:0030170">
    <property type="term" value="F:pyridoxal phosphate binding"/>
    <property type="evidence" value="ECO:0007669"/>
    <property type="project" value="InterPro"/>
</dbReference>
<feature type="domain" description="Aminotransferase class I/classII large" evidence="2">
    <location>
        <begin position="34"/>
        <end position="386"/>
    </location>
</feature>
<evidence type="ECO:0000256" key="1">
    <source>
        <dbReference type="RuleBase" id="RU000481"/>
    </source>
</evidence>
<evidence type="ECO:0000313" key="3">
    <source>
        <dbReference type="EMBL" id="MUH59535.1"/>
    </source>
</evidence>
<dbReference type="InterPro" id="IPR015424">
    <property type="entry name" value="PyrdxlP-dep_Trfase"/>
</dbReference>
<keyword evidence="4" id="KW-1185">Reference proteome</keyword>
<dbReference type="SUPFAM" id="SSF53383">
    <property type="entry name" value="PLP-dependent transferases"/>
    <property type="match status" value="1"/>
</dbReference>
<dbReference type="InterPro" id="IPR004838">
    <property type="entry name" value="NHTrfase_class1_PyrdxlP-BS"/>
</dbReference>
<sequence>MVNQKYKEMLGEKSVIRQIAETATARRAQIGTDEVFDFSIGNPSVPCAPEFTQAMIDLYETREPHELHGYSPSVGLPSFRGAVADSLNRRFGMDYTLNHIFPTSGATGALAHAFRAVTKPGDEVLTFAPFFPEYMPYVEGTGAHLSVVPPDTKAFQIDFEAFERALNPNVTAVLINTPNNPSGASYSAATLEHLAQVLLAKQVEYGHDIFLISDEPYREIMFDGVTQPYPAKFYDNTLTCYSFSKSLSLPGERIGYVAVNPRATDADIMVPVFAQISRTIGHNCPSSSMQLAVEQVSDKTSDLSIYETNMNLIYDALVDLGFDVVRPGGTFYIFPKSLEPDANEFARKAMEYDLFVVPSDSFGMPGYLRMSYCLETEHAKRGVERLRKFVHEVYGR</sequence>
<dbReference type="PROSITE" id="PS00105">
    <property type="entry name" value="AA_TRANSFER_CLASS_1"/>
    <property type="match status" value="1"/>
</dbReference>
<accession>A0A7K1J504</accession>
<organism evidence="3 4">
    <name type="scientific">Bifidobacterium canis</name>
    <dbReference type="NCBI Taxonomy" id="2610880"/>
    <lineage>
        <taxon>Bacteria</taxon>
        <taxon>Bacillati</taxon>
        <taxon>Actinomycetota</taxon>
        <taxon>Actinomycetes</taxon>
        <taxon>Bifidobacteriales</taxon>
        <taxon>Bifidobacteriaceae</taxon>
        <taxon>Bifidobacterium</taxon>
    </lineage>
</organism>
<comment type="similarity">
    <text evidence="1">Belongs to the class-I pyridoxal-phosphate-dependent aminotransferase family.</text>
</comment>
<evidence type="ECO:0000313" key="4">
    <source>
        <dbReference type="Proteomes" id="UP000487882"/>
    </source>
</evidence>
<dbReference type="NCBIfam" id="NF005305">
    <property type="entry name" value="PRK06836.1"/>
    <property type="match status" value="1"/>
</dbReference>
<comment type="caution">
    <text evidence="3">The sequence shown here is derived from an EMBL/GenBank/DDBJ whole genome shotgun (WGS) entry which is preliminary data.</text>
</comment>
<dbReference type="Proteomes" id="UP000487882">
    <property type="component" value="Unassembled WGS sequence"/>
</dbReference>
<dbReference type="EMBL" id="WNLP01000003">
    <property type="protein sequence ID" value="MUH59535.1"/>
    <property type="molecule type" value="Genomic_DNA"/>
</dbReference>
<dbReference type="PANTHER" id="PTHR42691:SF1">
    <property type="entry name" value="ASPARTATE AMINOTRANSFERASE YHDR-RELATED"/>
    <property type="match status" value="1"/>
</dbReference>
<dbReference type="InterPro" id="IPR015421">
    <property type="entry name" value="PyrdxlP-dep_Trfase_major"/>
</dbReference>
<keyword evidence="1 3" id="KW-0032">Aminotransferase</keyword>
<dbReference type="Pfam" id="PF00155">
    <property type="entry name" value="Aminotran_1_2"/>
    <property type="match status" value="1"/>
</dbReference>
<dbReference type="EC" id="2.6.1.-" evidence="1"/>
<dbReference type="PANTHER" id="PTHR42691">
    <property type="entry name" value="ASPARTATE AMINOTRANSFERASE YHDR-RELATED"/>
    <property type="match status" value="1"/>
</dbReference>